<evidence type="ECO:0000256" key="7">
    <source>
        <dbReference type="SAM" id="Phobius"/>
    </source>
</evidence>
<feature type="transmembrane region" description="Helical" evidence="7">
    <location>
        <begin position="172"/>
        <end position="192"/>
    </location>
</feature>
<evidence type="ECO:0000256" key="1">
    <source>
        <dbReference type="ARBA" id="ARBA00004141"/>
    </source>
</evidence>
<gene>
    <name evidence="9" type="ORF">RFM68_31225</name>
</gene>
<dbReference type="Pfam" id="PF01545">
    <property type="entry name" value="Cation_efflux"/>
    <property type="match status" value="1"/>
</dbReference>
<dbReference type="PANTHER" id="PTHR13414:SF9">
    <property type="entry name" value="PROTON-COUPLED ZINC ANTIPORTER SLC30A9, MITOCHONDRIAL"/>
    <property type="match status" value="1"/>
</dbReference>
<comment type="caution">
    <text evidence="9">The sequence shown here is derived from an EMBL/GenBank/DDBJ whole genome shotgun (WGS) entry which is preliminary data.</text>
</comment>
<keyword evidence="4 7" id="KW-1133">Transmembrane helix</keyword>
<organism evidence="9 10">
    <name type="scientific">Mesorhizobium montanum</name>
    <dbReference type="NCBI Taxonomy" id="3072323"/>
    <lineage>
        <taxon>Bacteria</taxon>
        <taxon>Pseudomonadati</taxon>
        <taxon>Pseudomonadota</taxon>
        <taxon>Alphaproteobacteria</taxon>
        <taxon>Hyphomicrobiales</taxon>
        <taxon>Phyllobacteriaceae</taxon>
        <taxon>Mesorhizobium</taxon>
    </lineage>
</organism>
<dbReference type="InterPro" id="IPR058533">
    <property type="entry name" value="Cation_efflux_TM"/>
</dbReference>
<evidence type="ECO:0000256" key="6">
    <source>
        <dbReference type="SAM" id="MobiDB-lite"/>
    </source>
</evidence>
<accession>A0ABU4ZU57</accession>
<dbReference type="Proteomes" id="UP001276840">
    <property type="component" value="Unassembled WGS sequence"/>
</dbReference>
<evidence type="ECO:0000313" key="9">
    <source>
        <dbReference type="EMBL" id="MDX8528948.1"/>
    </source>
</evidence>
<dbReference type="Gene3D" id="1.20.1510.10">
    <property type="entry name" value="Cation efflux protein transmembrane domain"/>
    <property type="match status" value="1"/>
</dbReference>
<feature type="region of interest" description="Disordered" evidence="6">
    <location>
        <begin position="306"/>
        <end position="326"/>
    </location>
</feature>
<evidence type="ECO:0000256" key="3">
    <source>
        <dbReference type="ARBA" id="ARBA00022692"/>
    </source>
</evidence>
<dbReference type="PANTHER" id="PTHR13414">
    <property type="entry name" value="HUEL-CATION TRANSPORTER"/>
    <property type="match status" value="1"/>
</dbReference>
<name>A0ABU4ZU57_9HYPH</name>
<proteinExistence type="predicted"/>
<feature type="transmembrane region" description="Helical" evidence="7">
    <location>
        <begin position="127"/>
        <end position="145"/>
    </location>
</feature>
<feature type="transmembrane region" description="Helical" evidence="7">
    <location>
        <begin position="20"/>
        <end position="38"/>
    </location>
</feature>
<evidence type="ECO:0000259" key="8">
    <source>
        <dbReference type="Pfam" id="PF01545"/>
    </source>
</evidence>
<sequence length="326" mass="35058">MTDTHGDSDRLSIPHPSRKTIYAALIGNLLIAMSKFIASAFTNSSAMVSEGVHSLVDTSNEVLLLHGLNRSTKPPDDSHPLGYGRELYFWSFVVALLVFALGAGISFYEGITHILNPASIENAGANLVVLALSAVFEGYSWRVAFKKLRSSKGRSNYLQAIRQSKDPTTFTVLLEDCAALTGIGIAFVSITLSQRLDMPMLDGLGSICIAILLALTAYFLAQECKGLLIGERAAPAVEAAISKMAKEDPAIQQVNGVITVHMAPDQVVAALSAHFHDEANADDIEECVERLETRLASERQEVTTLFGKPQTGRRWSGSGPSVPTSP</sequence>
<evidence type="ECO:0000256" key="4">
    <source>
        <dbReference type="ARBA" id="ARBA00022989"/>
    </source>
</evidence>
<evidence type="ECO:0000256" key="5">
    <source>
        <dbReference type="ARBA" id="ARBA00023136"/>
    </source>
</evidence>
<feature type="transmembrane region" description="Helical" evidence="7">
    <location>
        <begin position="87"/>
        <end position="107"/>
    </location>
</feature>
<protein>
    <submittedName>
        <fullName evidence="9">Cation diffusion facilitator family transporter</fullName>
    </submittedName>
</protein>
<feature type="domain" description="Cation efflux protein transmembrane" evidence="8">
    <location>
        <begin position="22"/>
        <end position="224"/>
    </location>
</feature>
<comment type="subcellular location">
    <subcellularLocation>
        <location evidence="1">Membrane</location>
        <topology evidence="1">Multi-pass membrane protein</topology>
    </subcellularLocation>
</comment>
<dbReference type="RefSeq" id="WP_320236824.1">
    <property type="nucleotide sequence ID" value="NZ_JAVIJF010000033.1"/>
</dbReference>
<keyword evidence="10" id="KW-1185">Reference proteome</keyword>
<dbReference type="EMBL" id="JAVIJF010000033">
    <property type="protein sequence ID" value="MDX8528948.1"/>
    <property type="molecule type" value="Genomic_DNA"/>
</dbReference>
<evidence type="ECO:0000256" key="2">
    <source>
        <dbReference type="ARBA" id="ARBA00022448"/>
    </source>
</evidence>
<keyword evidence="3 7" id="KW-0812">Transmembrane</keyword>
<keyword evidence="2" id="KW-0813">Transport</keyword>
<dbReference type="SUPFAM" id="SSF161111">
    <property type="entry name" value="Cation efflux protein transmembrane domain-like"/>
    <property type="match status" value="1"/>
</dbReference>
<feature type="transmembrane region" description="Helical" evidence="7">
    <location>
        <begin position="204"/>
        <end position="221"/>
    </location>
</feature>
<evidence type="ECO:0000313" key="10">
    <source>
        <dbReference type="Proteomes" id="UP001276840"/>
    </source>
</evidence>
<dbReference type="InterPro" id="IPR027469">
    <property type="entry name" value="Cation_efflux_TMD_sf"/>
</dbReference>
<reference evidence="9 10" key="1">
    <citation type="submission" date="2023-08" db="EMBL/GenBank/DDBJ databases">
        <title>Implementing the SeqCode for naming new Mesorhizobium species isolated from Vachellia karroo root nodules.</title>
        <authorList>
            <person name="Van Lill M."/>
        </authorList>
    </citation>
    <scope>NUCLEOTIDE SEQUENCE [LARGE SCALE GENOMIC DNA]</scope>
    <source>
        <strain evidence="9 10">MSK 1335</strain>
    </source>
</reference>
<dbReference type="InterPro" id="IPR002524">
    <property type="entry name" value="Cation_efflux"/>
</dbReference>
<dbReference type="NCBIfam" id="TIGR01297">
    <property type="entry name" value="CDF"/>
    <property type="match status" value="1"/>
</dbReference>
<dbReference type="InterPro" id="IPR040177">
    <property type="entry name" value="SLC30A9"/>
</dbReference>
<keyword evidence="5 7" id="KW-0472">Membrane</keyword>